<accession>A0ABV8LEN4</accession>
<organism evidence="1 2">
    <name type="scientific">Nocardia rhizosphaerae</name>
    <dbReference type="NCBI Taxonomy" id="1691571"/>
    <lineage>
        <taxon>Bacteria</taxon>
        <taxon>Bacillati</taxon>
        <taxon>Actinomycetota</taxon>
        <taxon>Actinomycetes</taxon>
        <taxon>Mycobacteriales</taxon>
        <taxon>Nocardiaceae</taxon>
        <taxon>Nocardia</taxon>
    </lineage>
</organism>
<keyword evidence="2" id="KW-1185">Reference proteome</keyword>
<comment type="caution">
    <text evidence="1">The sequence shown here is derived from an EMBL/GenBank/DDBJ whole genome shotgun (WGS) entry which is preliminary data.</text>
</comment>
<dbReference type="EMBL" id="JBHSBA010000018">
    <property type="protein sequence ID" value="MFC4128961.1"/>
    <property type="molecule type" value="Genomic_DNA"/>
</dbReference>
<evidence type="ECO:0000313" key="1">
    <source>
        <dbReference type="EMBL" id="MFC4128961.1"/>
    </source>
</evidence>
<proteinExistence type="predicted"/>
<reference evidence="2" key="1">
    <citation type="journal article" date="2019" name="Int. J. Syst. Evol. Microbiol.">
        <title>The Global Catalogue of Microorganisms (GCM) 10K type strain sequencing project: providing services to taxonomists for standard genome sequencing and annotation.</title>
        <authorList>
            <consortium name="The Broad Institute Genomics Platform"/>
            <consortium name="The Broad Institute Genome Sequencing Center for Infectious Disease"/>
            <person name="Wu L."/>
            <person name="Ma J."/>
        </authorList>
    </citation>
    <scope>NUCLEOTIDE SEQUENCE [LARGE SCALE GENOMIC DNA]</scope>
    <source>
        <strain evidence="2">CGMCC 4.7204</strain>
    </source>
</reference>
<dbReference type="Proteomes" id="UP001595767">
    <property type="component" value="Unassembled WGS sequence"/>
</dbReference>
<sequence length="91" mass="10142">MGDGPRTFRLGDHGSWGNTIAWWTLPDSNGRGRVHGWLPRRPQPGDRVISPMRSGRNGIFVVAGEGNSYPYDPPDQFFCNVDFTGYEDTDG</sequence>
<protein>
    <submittedName>
        <fullName evidence="1">Uncharacterized protein</fullName>
    </submittedName>
</protein>
<dbReference type="RefSeq" id="WP_378554848.1">
    <property type="nucleotide sequence ID" value="NZ_JBHSBA010000018.1"/>
</dbReference>
<gene>
    <name evidence="1" type="ORF">ACFOW8_28925</name>
</gene>
<evidence type="ECO:0000313" key="2">
    <source>
        <dbReference type="Proteomes" id="UP001595767"/>
    </source>
</evidence>
<name>A0ABV8LEN4_9NOCA</name>